<name>A0ABM3F3R4_SALSA</name>
<evidence type="ECO:0000313" key="2">
    <source>
        <dbReference type="RefSeq" id="XP_045577954.1"/>
    </source>
</evidence>
<dbReference type="RefSeq" id="XP_045577954.1">
    <property type="nucleotide sequence ID" value="XM_045721998.1"/>
</dbReference>
<dbReference type="GeneID" id="106609317"/>
<evidence type="ECO:0000313" key="1">
    <source>
        <dbReference type="Proteomes" id="UP001652741"/>
    </source>
</evidence>
<dbReference type="PANTHER" id="PTHR46088:SF1">
    <property type="entry name" value="TUBULIN--TYROSINE LIGASE-LIKE PROTEIN 12"/>
    <property type="match status" value="1"/>
</dbReference>
<keyword evidence="1" id="KW-1185">Reference proteome</keyword>
<dbReference type="Proteomes" id="UP001652741">
    <property type="component" value="Chromosome ssa07"/>
</dbReference>
<accession>A0ABM3F3R4</accession>
<gene>
    <name evidence="2" type="primary">LOC106609317</name>
</gene>
<sequence length="116" mass="13174">MGEDVGGWGSQGLSGFRPFSLDHFDDYQKHFTVMNYGEGVQLKQVHYDEFIPMFEKQYPWKVVEVSPILFLFPFCSRTRPPCLTSPSVPPGEPVICESGEVQVPSFYPLLSGLCHR</sequence>
<organism evidence="1 2">
    <name type="scientific">Salmo salar</name>
    <name type="common">Atlantic salmon</name>
    <dbReference type="NCBI Taxonomy" id="8030"/>
    <lineage>
        <taxon>Eukaryota</taxon>
        <taxon>Metazoa</taxon>
        <taxon>Chordata</taxon>
        <taxon>Craniata</taxon>
        <taxon>Vertebrata</taxon>
        <taxon>Euteleostomi</taxon>
        <taxon>Actinopterygii</taxon>
        <taxon>Neopterygii</taxon>
        <taxon>Teleostei</taxon>
        <taxon>Protacanthopterygii</taxon>
        <taxon>Salmoniformes</taxon>
        <taxon>Salmonidae</taxon>
        <taxon>Salmoninae</taxon>
        <taxon>Salmo</taxon>
    </lineage>
</organism>
<protein>
    <submittedName>
        <fullName evidence="2">Uncharacterized protein isoform X1</fullName>
    </submittedName>
</protein>
<dbReference type="InterPro" id="IPR027749">
    <property type="entry name" value="TTLL12"/>
</dbReference>
<proteinExistence type="predicted"/>
<reference evidence="2" key="1">
    <citation type="submission" date="2025-08" db="UniProtKB">
        <authorList>
            <consortium name="RefSeq"/>
        </authorList>
    </citation>
    <scope>IDENTIFICATION</scope>
</reference>
<dbReference type="PANTHER" id="PTHR46088">
    <property type="entry name" value="TUBULIN--TYROSINE LIGASE-LIKE PROTEIN 12"/>
    <property type="match status" value="1"/>
</dbReference>